<dbReference type="Proteomes" id="UP000030703">
    <property type="component" value="Unassembled WGS sequence"/>
</dbReference>
<reference evidence="1" key="1">
    <citation type="submission" date="2012-04" db="EMBL/GenBank/DDBJ databases">
        <title>The Genome Sequence of Fusarium oxysporum melonis.</title>
        <authorList>
            <consortium name="The Broad Institute Genome Sequencing Platform"/>
            <person name="Ma L.-J."/>
            <person name="Gale L.R."/>
            <person name="Schwartz D.C."/>
            <person name="Zhou S."/>
            <person name="Corby-Kistler H."/>
            <person name="Young S.K."/>
            <person name="Zeng Q."/>
            <person name="Gargeya S."/>
            <person name="Fitzgerald M."/>
            <person name="Haas B."/>
            <person name="Abouelleil A."/>
            <person name="Alvarado L."/>
            <person name="Arachchi H.M."/>
            <person name="Berlin A."/>
            <person name="Brown A."/>
            <person name="Chapman S.B."/>
            <person name="Chen Z."/>
            <person name="Dunbar C."/>
            <person name="Freedman E."/>
            <person name="Gearin G."/>
            <person name="Goldberg J."/>
            <person name="Griggs A."/>
            <person name="Gujja S."/>
            <person name="Heiman D."/>
            <person name="Howarth C."/>
            <person name="Larson L."/>
            <person name="Lui A."/>
            <person name="MacDonald P.J.P."/>
            <person name="Montmayeur A."/>
            <person name="Murphy C."/>
            <person name="Neiman D."/>
            <person name="Pearson M."/>
            <person name="Priest M."/>
            <person name="Roberts A."/>
            <person name="Saif S."/>
            <person name="Shea T."/>
            <person name="Shenoy N."/>
            <person name="Sisk P."/>
            <person name="Stolte C."/>
            <person name="Sykes S."/>
            <person name="Wortman J."/>
            <person name="Nusbaum C."/>
            <person name="Birren B."/>
        </authorList>
    </citation>
    <scope>NUCLEOTIDE SEQUENCE</scope>
    <source>
        <strain evidence="1">26406</strain>
    </source>
</reference>
<reference evidence="1" key="2">
    <citation type="submission" date="2012-05" db="EMBL/GenBank/DDBJ databases">
        <title>Annotation of the Genome Sequence of Fusarium oxysporum f. sp. melonis 26406.</title>
        <authorList>
            <consortium name="The Broad Institute Genomics Platform"/>
            <person name="Ma L.-J."/>
            <person name="Corby-Kistler H."/>
            <person name="Broz K."/>
            <person name="Gale L.R."/>
            <person name="Jonkers W."/>
            <person name="O'Donnell K."/>
            <person name="Ploetz R."/>
            <person name="Steinberg C."/>
            <person name="Schwartz D.C."/>
            <person name="VanEtten H."/>
            <person name="Zhou S."/>
            <person name="Young S.K."/>
            <person name="Zeng Q."/>
            <person name="Gargeya S."/>
            <person name="Fitzgerald M."/>
            <person name="Abouelleil A."/>
            <person name="Alvarado L."/>
            <person name="Chapman S.B."/>
            <person name="Gainer-Dewar J."/>
            <person name="Goldberg J."/>
            <person name="Griggs A."/>
            <person name="Gujja S."/>
            <person name="Hansen M."/>
            <person name="Howarth C."/>
            <person name="Imamovic A."/>
            <person name="Ireland A."/>
            <person name="Larimer J."/>
            <person name="McCowan C."/>
            <person name="Murphy C."/>
            <person name="Pearson M."/>
            <person name="Poon T.W."/>
            <person name="Priest M."/>
            <person name="Roberts A."/>
            <person name="Saif S."/>
            <person name="Shea T."/>
            <person name="Sykes S."/>
            <person name="Wortman J."/>
            <person name="Nusbaum C."/>
            <person name="Birren B."/>
        </authorList>
    </citation>
    <scope>NUCLEOTIDE SEQUENCE</scope>
    <source>
        <strain evidence="1">26406</strain>
    </source>
</reference>
<sequence length="80" mass="9102">MVDAESAGEEAFDALLYGMDSLAAYWFHKNNSRRLVVHRKNRENPGVLYHGFAPHEKAIQDAFKAHMKQGADIRSDQTKN</sequence>
<gene>
    <name evidence="1" type="ORF">FOMG_06290</name>
</gene>
<dbReference type="AlphaFoldDB" id="X0B0K1"/>
<dbReference type="HOGENOM" id="CLU_166992_0_0_1"/>
<dbReference type="VEuPathDB" id="FungiDB:FOMG_06290"/>
<dbReference type="EMBL" id="JH659332">
    <property type="protein sequence ID" value="EXK38751.1"/>
    <property type="molecule type" value="Genomic_DNA"/>
</dbReference>
<proteinExistence type="predicted"/>
<organism evidence="1">
    <name type="scientific">Fusarium oxysporum f. sp. melonis 26406</name>
    <dbReference type="NCBI Taxonomy" id="1089452"/>
    <lineage>
        <taxon>Eukaryota</taxon>
        <taxon>Fungi</taxon>
        <taxon>Dikarya</taxon>
        <taxon>Ascomycota</taxon>
        <taxon>Pezizomycotina</taxon>
        <taxon>Sordariomycetes</taxon>
        <taxon>Hypocreomycetidae</taxon>
        <taxon>Hypocreales</taxon>
        <taxon>Nectriaceae</taxon>
        <taxon>Fusarium</taxon>
        <taxon>Fusarium oxysporum species complex</taxon>
    </lineage>
</organism>
<evidence type="ECO:0000313" key="1">
    <source>
        <dbReference type="EMBL" id="EXK38751.1"/>
    </source>
</evidence>
<accession>X0B0K1</accession>
<name>X0B0K1_FUSOX</name>
<protein>
    <submittedName>
        <fullName evidence="1">Uncharacterized protein</fullName>
    </submittedName>
</protein>